<sequence length="262" mass="27156">MARTHKINGVTVEMEGEGPAVVMLHGLGGTSNTWVPQAAALSGRARVIRPDLPGSGRSPLSAIGTDLSIDALADCVLSIMGVLNAPRAHLVGHSMGTVICQRIAEVRPEAVESLALFGPIHAPPDAARKGLKDRAGKARREGMAEISDAIVAGGTAAYSKTDRPAAIAFVRESVMRQDPAGYAATCEALAGAKGADLARIDVPVLLRTGDEDAIAPPAAQQRMADAFPAADAAVFSRCGHWTTIECAAESSRALSDFLARMT</sequence>
<dbReference type="PANTHER" id="PTHR43798:SF5">
    <property type="entry name" value="MONOACYLGLYCEROL LIPASE ABHD6"/>
    <property type="match status" value="1"/>
</dbReference>
<gene>
    <name evidence="2" type="ORF">KAJ83_15100</name>
</gene>
<dbReference type="InterPro" id="IPR000073">
    <property type="entry name" value="AB_hydrolase_1"/>
</dbReference>
<dbReference type="InterPro" id="IPR050266">
    <property type="entry name" value="AB_hydrolase_sf"/>
</dbReference>
<dbReference type="PANTHER" id="PTHR43798">
    <property type="entry name" value="MONOACYLGLYCEROL LIPASE"/>
    <property type="match status" value="1"/>
</dbReference>
<dbReference type="GO" id="GO:0046464">
    <property type="term" value="P:acylglycerol catabolic process"/>
    <property type="evidence" value="ECO:0007669"/>
    <property type="project" value="TreeGrafter"/>
</dbReference>
<protein>
    <submittedName>
        <fullName evidence="2">Alpha/beta fold hydrolase</fullName>
    </submittedName>
</protein>
<name>A0A8J7S0Z8_9PROT</name>
<dbReference type="GO" id="GO:0047372">
    <property type="term" value="F:monoacylglycerol lipase activity"/>
    <property type="evidence" value="ECO:0007669"/>
    <property type="project" value="TreeGrafter"/>
</dbReference>
<accession>A0A8J7S0Z8</accession>
<dbReference type="GO" id="GO:0016020">
    <property type="term" value="C:membrane"/>
    <property type="evidence" value="ECO:0007669"/>
    <property type="project" value="TreeGrafter"/>
</dbReference>
<proteinExistence type="predicted"/>
<dbReference type="Proteomes" id="UP000672602">
    <property type="component" value="Unassembled WGS sequence"/>
</dbReference>
<dbReference type="PRINTS" id="PR00111">
    <property type="entry name" value="ABHYDROLASE"/>
</dbReference>
<comment type="caution">
    <text evidence="2">The sequence shown here is derived from an EMBL/GenBank/DDBJ whole genome shotgun (WGS) entry which is preliminary data.</text>
</comment>
<dbReference type="EMBL" id="JAGMWN010000007">
    <property type="protein sequence ID" value="MBP5858347.1"/>
    <property type="molecule type" value="Genomic_DNA"/>
</dbReference>
<reference evidence="2" key="1">
    <citation type="submission" date="2021-04" db="EMBL/GenBank/DDBJ databases">
        <authorList>
            <person name="Zhang D.-C."/>
        </authorList>
    </citation>
    <scope>NUCLEOTIDE SEQUENCE</scope>
    <source>
        <strain evidence="2">CGMCC 1.15697</strain>
    </source>
</reference>
<evidence type="ECO:0000313" key="2">
    <source>
        <dbReference type="EMBL" id="MBP5858347.1"/>
    </source>
</evidence>
<evidence type="ECO:0000313" key="3">
    <source>
        <dbReference type="Proteomes" id="UP000672602"/>
    </source>
</evidence>
<keyword evidence="3" id="KW-1185">Reference proteome</keyword>
<keyword evidence="2" id="KW-0378">Hydrolase</keyword>
<dbReference type="Pfam" id="PF12697">
    <property type="entry name" value="Abhydrolase_6"/>
    <property type="match status" value="1"/>
</dbReference>
<dbReference type="Gene3D" id="3.40.50.1820">
    <property type="entry name" value="alpha/beta hydrolase"/>
    <property type="match status" value="1"/>
</dbReference>
<dbReference type="InterPro" id="IPR029058">
    <property type="entry name" value="AB_hydrolase_fold"/>
</dbReference>
<dbReference type="AlphaFoldDB" id="A0A8J7S0Z8"/>
<evidence type="ECO:0000259" key="1">
    <source>
        <dbReference type="Pfam" id="PF12697"/>
    </source>
</evidence>
<dbReference type="RefSeq" id="WP_210682930.1">
    <property type="nucleotide sequence ID" value="NZ_JAGMWN010000007.1"/>
</dbReference>
<organism evidence="2 3">
    <name type="scientific">Marivibrio halodurans</name>
    <dbReference type="NCBI Taxonomy" id="2039722"/>
    <lineage>
        <taxon>Bacteria</taxon>
        <taxon>Pseudomonadati</taxon>
        <taxon>Pseudomonadota</taxon>
        <taxon>Alphaproteobacteria</taxon>
        <taxon>Rhodospirillales</taxon>
        <taxon>Rhodospirillaceae</taxon>
        <taxon>Marivibrio</taxon>
    </lineage>
</organism>
<feature type="domain" description="AB hydrolase-1" evidence="1">
    <location>
        <begin position="21"/>
        <end position="247"/>
    </location>
</feature>
<dbReference type="SUPFAM" id="SSF53474">
    <property type="entry name" value="alpha/beta-Hydrolases"/>
    <property type="match status" value="1"/>
</dbReference>